<accession>A0ABY9R4F2</accession>
<dbReference type="Gene3D" id="2.10.109.10">
    <property type="entry name" value="Umud Fragment, subunit A"/>
    <property type="match status" value="1"/>
</dbReference>
<keyword evidence="3" id="KW-0804">Transcription</keyword>
<evidence type="ECO:0000256" key="3">
    <source>
        <dbReference type="ARBA" id="ARBA00023163"/>
    </source>
</evidence>
<dbReference type="InterPro" id="IPR036286">
    <property type="entry name" value="LexA/Signal_pep-like_sf"/>
</dbReference>
<dbReference type="EMBL" id="CP133659">
    <property type="protein sequence ID" value="WMW66623.1"/>
    <property type="molecule type" value="Genomic_DNA"/>
</dbReference>
<evidence type="ECO:0000256" key="1">
    <source>
        <dbReference type="ARBA" id="ARBA00023015"/>
    </source>
</evidence>
<dbReference type="Pfam" id="PF00717">
    <property type="entry name" value="Peptidase_S24"/>
    <property type="match status" value="1"/>
</dbReference>
<dbReference type="InterPro" id="IPR015927">
    <property type="entry name" value="Peptidase_S24_S26A/B/C"/>
</dbReference>
<dbReference type="SUPFAM" id="SSF47413">
    <property type="entry name" value="lambda repressor-like DNA-binding domains"/>
    <property type="match status" value="1"/>
</dbReference>
<dbReference type="InterPro" id="IPR039418">
    <property type="entry name" value="LexA-like"/>
</dbReference>
<dbReference type="PANTHER" id="PTHR40661:SF3">
    <property type="entry name" value="FELS-1 PROPHAGE TRANSCRIPTIONAL REGULATOR"/>
    <property type="match status" value="1"/>
</dbReference>
<evidence type="ECO:0000313" key="5">
    <source>
        <dbReference type="EMBL" id="WMW66623.1"/>
    </source>
</evidence>
<feature type="domain" description="HTH cro/C1-type" evidence="4">
    <location>
        <begin position="16"/>
        <end position="60"/>
    </location>
</feature>
<dbReference type="PANTHER" id="PTHR40661">
    <property type="match status" value="1"/>
</dbReference>
<evidence type="ECO:0000313" key="6">
    <source>
        <dbReference type="Proteomes" id="UP001180616"/>
    </source>
</evidence>
<reference evidence="5" key="1">
    <citation type="submission" date="2023-09" db="EMBL/GenBank/DDBJ databases">
        <authorList>
            <consortium name="CW5 consortium"/>
            <person name="Lu C.-W."/>
        </authorList>
    </citation>
    <scope>NUCLEOTIDE SEQUENCE</scope>
    <source>
        <strain evidence="5">KPS</strain>
    </source>
</reference>
<keyword evidence="6" id="KW-1185">Reference proteome</keyword>
<dbReference type="CDD" id="cd06529">
    <property type="entry name" value="S24_LexA-like"/>
    <property type="match status" value="1"/>
</dbReference>
<dbReference type="InterPro" id="IPR010982">
    <property type="entry name" value="Lambda_DNA-bd_dom_sf"/>
</dbReference>
<dbReference type="SMART" id="SM00530">
    <property type="entry name" value="HTH_XRE"/>
    <property type="match status" value="1"/>
</dbReference>
<dbReference type="CDD" id="cd00093">
    <property type="entry name" value="HTH_XRE"/>
    <property type="match status" value="1"/>
</dbReference>
<dbReference type="Proteomes" id="UP001180616">
    <property type="component" value="Chromosome"/>
</dbReference>
<dbReference type="PROSITE" id="PS50943">
    <property type="entry name" value="HTH_CROC1"/>
    <property type="match status" value="1"/>
</dbReference>
<sequence>MSTFQERLKTLRGQESQAKFAEMVGIPQTTLGRYERGESQPDVEFATRICTELRVSPSWLLLGDGPMRLGQSTQDAIPGSEVARRLLASRAQSEAEGGVIEAGGQRIIDCEDCQIVMLPMVEARLSAGNGSFETGGNGERRYAFRTDFLMRKGQPSSMVLMRVAGDSMEPEVHHNDVVLIDQSQRTPRPGGLYAVGIEDAVYLKVLNTLPGKLVMTSFNHAYPPIEVDARGDLEDGIRIIGKAVWIGRELT</sequence>
<gene>
    <name evidence="5" type="ORF">KPS_001225</name>
</gene>
<dbReference type="Pfam" id="PF01381">
    <property type="entry name" value="HTH_3"/>
    <property type="match status" value="1"/>
</dbReference>
<dbReference type="SUPFAM" id="SSF51306">
    <property type="entry name" value="LexA/Signal peptidase"/>
    <property type="match status" value="1"/>
</dbReference>
<proteinExistence type="predicted"/>
<name>A0ABY9R4F2_9BACT</name>
<evidence type="ECO:0000256" key="2">
    <source>
        <dbReference type="ARBA" id="ARBA00023125"/>
    </source>
</evidence>
<protein>
    <submittedName>
        <fullName evidence="5">Helix-turn-helix domain-containing protein</fullName>
    </submittedName>
</protein>
<dbReference type="Gene3D" id="1.10.260.40">
    <property type="entry name" value="lambda repressor-like DNA-binding domains"/>
    <property type="match status" value="1"/>
</dbReference>
<dbReference type="InterPro" id="IPR001387">
    <property type="entry name" value="Cro/C1-type_HTH"/>
</dbReference>
<keyword evidence="1" id="KW-0805">Transcription regulation</keyword>
<evidence type="ECO:0000259" key="4">
    <source>
        <dbReference type="PROSITE" id="PS50943"/>
    </source>
</evidence>
<organism evidence="5 6">
    <name type="scientific">Nitratidesulfovibrio liaohensis</name>
    <dbReference type="NCBI Taxonomy" id="2604158"/>
    <lineage>
        <taxon>Bacteria</taxon>
        <taxon>Pseudomonadati</taxon>
        <taxon>Thermodesulfobacteriota</taxon>
        <taxon>Desulfovibrionia</taxon>
        <taxon>Desulfovibrionales</taxon>
        <taxon>Desulfovibrionaceae</taxon>
        <taxon>Nitratidesulfovibrio</taxon>
    </lineage>
</organism>
<keyword evidence="2" id="KW-0238">DNA-binding</keyword>